<dbReference type="Proteomes" id="UP000187412">
    <property type="component" value="Unassembled WGS sequence"/>
</dbReference>
<sequence>MNTRKIGAIAVGAAALIVVVFTIYKVMVGKDVGFNEIITIATLLMMFFPMITWGSKADKDGIFEDDELGKKITERSSKISYFLLLFFILGALVADEIVNETMNIFLLGVLGLAMITLPIVEFLVSKKYR</sequence>
<evidence type="ECO:0000256" key="1">
    <source>
        <dbReference type="SAM" id="Phobius"/>
    </source>
</evidence>
<dbReference type="EMBL" id="MPTB01000023">
    <property type="protein sequence ID" value="OMD45898.1"/>
    <property type="molecule type" value="Genomic_DNA"/>
</dbReference>
<feature type="transmembrane region" description="Helical" evidence="1">
    <location>
        <begin position="104"/>
        <end position="124"/>
    </location>
</feature>
<accession>A0ABX3H8V8</accession>
<reference evidence="2 3" key="1">
    <citation type="submission" date="2016-10" db="EMBL/GenBank/DDBJ databases">
        <title>Paenibacillus species isolates.</title>
        <authorList>
            <person name="Beno S.M."/>
        </authorList>
    </citation>
    <scope>NUCLEOTIDE SEQUENCE [LARGE SCALE GENOMIC DNA]</scope>
    <source>
        <strain evidence="2 3">FSL H7-0744</strain>
    </source>
</reference>
<keyword evidence="3" id="KW-1185">Reference proteome</keyword>
<organism evidence="2 3">
    <name type="scientific">Paenibacillus borealis</name>
    <dbReference type="NCBI Taxonomy" id="160799"/>
    <lineage>
        <taxon>Bacteria</taxon>
        <taxon>Bacillati</taxon>
        <taxon>Bacillota</taxon>
        <taxon>Bacilli</taxon>
        <taxon>Bacillales</taxon>
        <taxon>Paenibacillaceae</taxon>
        <taxon>Paenibacillus</taxon>
    </lineage>
</organism>
<feature type="transmembrane region" description="Helical" evidence="1">
    <location>
        <begin position="33"/>
        <end position="53"/>
    </location>
</feature>
<evidence type="ECO:0000313" key="2">
    <source>
        <dbReference type="EMBL" id="OMD45898.1"/>
    </source>
</evidence>
<evidence type="ECO:0008006" key="4">
    <source>
        <dbReference type="Google" id="ProtNLM"/>
    </source>
</evidence>
<proteinExistence type="predicted"/>
<keyword evidence="1" id="KW-0812">Transmembrane</keyword>
<dbReference type="RefSeq" id="WP_076112104.1">
    <property type="nucleotide sequence ID" value="NZ_MPTB01000023.1"/>
</dbReference>
<feature type="transmembrane region" description="Helical" evidence="1">
    <location>
        <begin position="79"/>
        <end position="98"/>
    </location>
</feature>
<name>A0ABX3H8V8_PAEBO</name>
<comment type="caution">
    <text evidence="2">The sequence shown here is derived from an EMBL/GenBank/DDBJ whole genome shotgun (WGS) entry which is preliminary data.</text>
</comment>
<protein>
    <recommendedName>
        <fullName evidence="4">Permease</fullName>
    </recommendedName>
</protein>
<keyword evidence="1" id="KW-0472">Membrane</keyword>
<keyword evidence="1" id="KW-1133">Transmembrane helix</keyword>
<gene>
    <name evidence="2" type="ORF">BSK56_18190</name>
</gene>
<feature type="transmembrane region" description="Helical" evidence="1">
    <location>
        <begin position="7"/>
        <end position="27"/>
    </location>
</feature>
<evidence type="ECO:0000313" key="3">
    <source>
        <dbReference type="Proteomes" id="UP000187412"/>
    </source>
</evidence>